<dbReference type="AlphaFoldDB" id="A0A8S4C1C9"/>
<evidence type="ECO:0000313" key="1">
    <source>
        <dbReference type="EMBL" id="CAG7589193.1"/>
    </source>
</evidence>
<dbReference type="Proteomes" id="UP000837675">
    <property type="component" value="Unassembled WGS sequence"/>
</dbReference>
<keyword evidence="2" id="KW-1185">Reference proteome</keyword>
<organism evidence="1 2">
    <name type="scientific">Hyalomma marginatum</name>
    <dbReference type="NCBI Taxonomy" id="34627"/>
    <lineage>
        <taxon>Eukaryota</taxon>
        <taxon>Metazoa</taxon>
        <taxon>Ecdysozoa</taxon>
        <taxon>Arthropoda</taxon>
        <taxon>Chelicerata</taxon>
        <taxon>Arachnida</taxon>
        <taxon>Acari</taxon>
        <taxon>Parasitiformes</taxon>
        <taxon>Ixodida</taxon>
        <taxon>Ixodoidea</taxon>
        <taxon>Ixodidae</taxon>
        <taxon>Hyalomminae</taxon>
        <taxon>Hyalomma</taxon>
    </lineage>
</organism>
<accession>A0A8S4C1C9</accession>
<evidence type="ECO:0000313" key="2">
    <source>
        <dbReference type="Proteomes" id="UP000837675"/>
    </source>
</evidence>
<dbReference type="EMBL" id="CAJVAF010000029">
    <property type="protein sequence ID" value="CAG7589193.1"/>
    <property type="molecule type" value="Genomic_DNA"/>
</dbReference>
<gene>
    <name evidence="1" type="ORF">MHYMCMPASI_00106</name>
</gene>
<sequence length="45" mass="5148">MHSIGFNKEIADKAAALIIGKEQELKFIQRISLIQQYEDGDGKYH</sequence>
<comment type="caution">
    <text evidence="1">The sequence shown here is derived from an EMBL/GenBank/DDBJ whole genome shotgun (WGS) entry which is preliminary data.</text>
</comment>
<reference evidence="1" key="1">
    <citation type="submission" date="2021-06" db="EMBL/GenBank/DDBJ databases">
        <authorList>
            <person name="Nardi T."/>
            <person name="Nardi T."/>
        </authorList>
    </citation>
    <scope>NUCLEOTIDE SEQUENCE</scope>
</reference>
<proteinExistence type="predicted"/>
<name>A0A8S4C1C9_9ACAR</name>
<protein>
    <submittedName>
        <fullName evidence="1">Uncharacterized protein</fullName>
    </submittedName>
</protein>